<dbReference type="KEGG" id="vg:60335834"/>
<dbReference type="SMART" id="SM00635">
    <property type="entry name" value="BID_2"/>
    <property type="match status" value="1"/>
</dbReference>
<dbReference type="GeneID" id="60335834"/>
<evidence type="ECO:0000259" key="1">
    <source>
        <dbReference type="SMART" id="SM00635"/>
    </source>
</evidence>
<dbReference type="Gene3D" id="2.60.40.1080">
    <property type="match status" value="1"/>
</dbReference>
<gene>
    <name evidence="2" type="primary">13</name>
    <name evidence="2" type="ORF">SEA_MENDOKYSEI_13</name>
</gene>
<dbReference type="EMBL" id="MG925349">
    <property type="protein sequence ID" value="AVJ50231.1"/>
    <property type="molecule type" value="Genomic_DNA"/>
</dbReference>
<proteinExistence type="predicted"/>
<dbReference type="RefSeq" id="YP_009964123.1">
    <property type="nucleotide sequence ID" value="NC_051726.1"/>
</dbReference>
<dbReference type="SUPFAM" id="SSF49373">
    <property type="entry name" value="Invasin/intimin cell-adhesion fragments"/>
    <property type="match status" value="1"/>
</dbReference>
<sequence length="310" mass="32382">MSGISLLQGGQADLELESADAAVLLAPYVTTTPLLTLEDPVNGGLDLAKVGPTTAMQTVGNWTKDEGVTLTNSPTIIDVKSHGKGSPTKKIASEAPKGIRYTPQETNLLNLQNYWGFPLSAVSGPSEHGGITIAIPELPYNLLWRCVLLSWSSYNGKDVIKYWIANRASVGDRQDAQMKDSDVDKLGVSLSFETDPAVPGTPVIFGVCGEGWKLLQENNKTGFDSLTPVTAITATPNPVSLTVGGSAQQLTVKDSNNADRTALAVYGTSSASVCTVSATGLVTPVAAGTANITVVYGGFSIQVPVTVAED</sequence>
<dbReference type="InterPro" id="IPR008964">
    <property type="entry name" value="Invasin/intimin_cell_adhesion"/>
</dbReference>
<dbReference type="Proteomes" id="UP000241021">
    <property type="component" value="Segment"/>
</dbReference>
<evidence type="ECO:0000313" key="2">
    <source>
        <dbReference type="EMBL" id="AVJ50231.1"/>
    </source>
</evidence>
<dbReference type="Pfam" id="PF02368">
    <property type="entry name" value="Big_2"/>
    <property type="match status" value="1"/>
</dbReference>
<dbReference type="InterPro" id="IPR003343">
    <property type="entry name" value="Big_2"/>
</dbReference>
<organism evidence="2 3">
    <name type="scientific">Mycobacterium phage Mendokysei</name>
    <dbReference type="NCBI Taxonomy" id="2099637"/>
    <lineage>
        <taxon>Viruses</taxon>
        <taxon>Duplodnaviria</taxon>
        <taxon>Heunggongvirae</taxon>
        <taxon>Uroviricota</taxon>
        <taxon>Caudoviricetes</taxon>
        <taxon>Bernalvirus</taxon>
        <taxon>Bernalvirus mendokysei</taxon>
    </lineage>
</organism>
<protein>
    <submittedName>
        <fullName evidence="2">Major tail protein</fullName>
    </submittedName>
</protein>
<feature type="domain" description="BIG2" evidence="1">
    <location>
        <begin position="228"/>
        <end position="306"/>
    </location>
</feature>
<keyword evidence="3" id="KW-1185">Reference proteome</keyword>
<reference evidence="3" key="1">
    <citation type="submission" date="2018-02" db="EMBL/GenBank/DDBJ databases">
        <authorList>
            <person name="Yee B."/>
            <person name="Bell B."/>
            <person name="Donohue J.-P."/>
            <person name="Ares M.Jr."/>
            <person name="Hartzog G.A."/>
            <person name="Dargyte M."/>
            <person name="DeMattos M."/>
            <person name="Divekar N."/>
            <person name="Farooq S."/>
            <person name="Hardison E."/>
            <person name="Peracchi L."/>
            <person name="Phillips A."/>
            <person name="Sennef S."/>
            <person name="Fridland S."/>
            <person name="Valenzuela-Sanchez M."/>
            <person name="Stoner T.H."/>
            <person name="Russell D.A."/>
            <person name="Pope W.H."/>
            <person name="Jacobs-Sera D."/>
            <person name="Hatfull G.F."/>
        </authorList>
    </citation>
    <scope>NUCLEOTIDE SEQUENCE [LARGE SCALE GENOMIC DNA]</scope>
</reference>
<name>A0A2P1CG50_9CAUD</name>
<evidence type="ECO:0000313" key="3">
    <source>
        <dbReference type="Proteomes" id="UP000241021"/>
    </source>
</evidence>
<accession>A0A2P1CG50</accession>